<sequence length="80" mass="8633">MFSFCTTITTSITTNGSPSYSGTDHGSAVTYYCNNGATCSNLLNAERTVNRTNENHKHTDRVSNGATGNNLLNAERTVTR</sequence>
<keyword evidence="3" id="KW-1185">Reference proteome</keyword>
<feature type="region of interest" description="Disordered" evidence="1">
    <location>
        <begin position="52"/>
        <end position="80"/>
    </location>
</feature>
<feature type="compositionally biased region" description="Polar residues" evidence="1">
    <location>
        <begin position="62"/>
        <end position="72"/>
    </location>
</feature>
<feature type="non-terminal residue" evidence="2">
    <location>
        <position position="80"/>
    </location>
</feature>
<dbReference type="EMBL" id="JAIWYP010000013">
    <property type="protein sequence ID" value="KAH3714931.1"/>
    <property type="molecule type" value="Genomic_DNA"/>
</dbReference>
<reference evidence="2" key="1">
    <citation type="journal article" date="2019" name="bioRxiv">
        <title>The Genome of the Zebra Mussel, Dreissena polymorpha: A Resource for Invasive Species Research.</title>
        <authorList>
            <person name="McCartney M.A."/>
            <person name="Auch B."/>
            <person name="Kono T."/>
            <person name="Mallez S."/>
            <person name="Zhang Y."/>
            <person name="Obille A."/>
            <person name="Becker A."/>
            <person name="Abrahante J.E."/>
            <person name="Garbe J."/>
            <person name="Badalamenti J.P."/>
            <person name="Herman A."/>
            <person name="Mangelson H."/>
            <person name="Liachko I."/>
            <person name="Sullivan S."/>
            <person name="Sone E.D."/>
            <person name="Koren S."/>
            <person name="Silverstein K.A.T."/>
            <person name="Beckman K.B."/>
            <person name="Gohl D.M."/>
        </authorList>
    </citation>
    <scope>NUCLEOTIDE SEQUENCE</scope>
    <source>
        <strain evidence="2">Duluth1</strain>
        <tissue evidence="2">Whole animal</tissue>
    </source>
</reference>
<dbReference type="Proteomes" id="UP000828390">
    <property type="component" value="Unassembled WGS sequence"/>
</dbReference>
<reference evidence="2" key="2">
    <citation type="submission" date="2020-11" db="EMBL/GenBank/DDBJ databases">
        <authorList>
            <person name="McCartney M.A."/>
            <person name="Auch B."/>
            <person name="Kono T."/>
            <person name="Mallez S."/>
            <person name="Becker A."/>
            <person name="Gohl D.M."/>
            <person name="Silverstein K.A.T."/>
            <person name="Koren S."/>
            <person name="Bechman K.B."/>
            <person name="Herman A."/>
            <person name="Abrahante J.E."/>
            <person name="Garbe J."/>
        </authorList>
    </citation>
    <scope>NUCLEOTIDE SEQUENCE</scope>
    <source>
        <strain evidence="2">Duluth1</strain>
        <tissue evidence="2">Whole animal</tissue>
    </source>
</reference>
<protein>
    <submittedName>
        <fullName evidence="2">Uncharacterized protein</fullName>
    </submittedName>
</protein>
<evidence type="ECO:0000313" key="2">
    <source>
        <dbReference type="EMBL" id="KAH3714931.1"/>
    </source>
</evidence>
<accession>A0A9D4C0I4</accession>
<comment type="caution">
    <text evidence="2">The sequence shown here is derived from an EMBL/GenBank/DDBJ whole genome shotgun (WGS) entry which is preliminary data.</text>
</comment>
<proteinExistence type="predicted"/>
<dbReference type="AlphaFoldDB" id="A0A9D4C0I4"/>
<evidence type="ECO:0000313" key="3">
    <source>
        <dbReference type="Proteomes" id="UP000828390"/>
    </source>
</evidence>
<organism evidence="2 3">
    <name type="scientific">Dreissena polymorpha</name>
    <name type="common">Zebra mussel</name>
    <name type="synonym">Mytilus polymorpha</name>
    <dbReference type="NCBI Taxonomy" id="45954"/>
    <lineage>
        <taxon>Eukaryota</taxon>
        <taxon>Metazoa</taxon>
        <taxon>Spiralia</taxon>
        <taxon>Lophotrochozoa</taxon>
        <taxon>Mollusca</taxon>
        <taxon>Bivalvia</taxon>
        <taxon>Autobranchia</taxon>
        <taxon>Heteroconchia</taxon>
        <taxon>Euheterodonta</taxon>
        <taxon>Imparidentia</taxon>
        <taxon>Neoheterodontei</taxon>
        <taxon>Myida</taxon>
        <taxon>Dreissenoidea</taxon>
        <taxon>Dreissenidae</taxon>
        <taxon>Dreissena</taxon>
    </lineage>
</organism>
<name>A0A9D4C0I4_DREPO</name>
<evidence type="ECO:0000256" key="1">
    <source>
        <dbReference type="SAM" id="MobiDB-lite"/>
    </source>
</evidence>
<gene>
    <name evidence="2" type="ORF">DPMN_057634</name>
</gene>